<organism evidence="2">
    <name type="scientific">Triticum aestivum</name>
    <name type="common">Wheat</name>
    <dbReference type="NCBI Taxonomy" id="4565"/>
    <lineage>
        <taxon>Eukaryota</taxon>
        <taxon>Viridiplantae</taxon>
        <taxon>Streptophyta</taxon>
        <taxon>Embryophyta</taxon>
        <taxon>Tracheophyta</taxon>
        <taxon>Spermatophyta</taxon>
        <taxon>Magnoliopsida</taxon>
        <taxon>Liliopsida</taxon>
        <taxon>Poales</taxon>
        <taxon>Poaceae</taxon>
        <taxon>BOP clade</taxon>
        <taxon>Pooideae</taxon>
        <taxon>Triticodae</taxon>
        <taxon>Triticeae</taxon>
        <taxon>Triticinae</taxon>
        <taxon>Triticum</taxon>
    </lineage>
</organism>
<gene>
    <name evidence="2" type="primary">LOC123129339</name>
</gene>
<dbReference type="EnsemblPlants" id="TraesCS6A02G039600.1">
    <property type="protein sequence ID" value="TraesCS6A02G039600.1"/>
    <property type="gene ID" value="TraesCS6A02G039600"/>
</dbReference>
<dbReference type="SUPFAM" id="SSF81383">
    <property type="entry name" value="F-box domain"/>
    <property type="match status" value="1"/>
</dbReference>
<feature type="domain" description="F-box" evidence="1">
    <location>
        <begin position="7"/>
        <end position="46"/>
    </location>
</feature>
<dbReference type="GeneID" id="123129339"/>
<dbReference type="Gramene" id="TraesCS6A02G039600.1">
    <property type="protein sequence ID" value="TraesCS6A02G039600.1"/>
    <property type="gene ID" value="TraesCS6A02G039600"/>
</dbReference>
<dbReference type="RefSeq" id="XP_044405479.1">
    <property type="nucleotide sequence ID" value="XM_044549544.1"/>
</dbReference>
<sequence length="407" mass="45496">MDSPPIPGELLADIFLRLPDPADLVRVSAGCTSFRHLIADRSFLRRYRRLHAPPFLGFLDYNRVFHAVVTPHPSASAAGAVALAADFSFSFLPGPASDWAVQDVRDGRVLLERHPKFEVIFREVIVCDPLHRRYLLLPPIPGDLAESVDSALWTKPQTFLAPSEDEEEASFRVISMVQCLTKLFAFAFFSNTGQWRTISSQSWSNLFAGLPSLAGTTFFSRREYAYGLFYWVASLREKLLVLDSQSMGFSIVEHPPEARGIPGGDIAVVEAGDGRPGMFVRTEDTNYLNYAIRRNDFGSSSKWQLDKKIPLDSGYFFLGSMGRHLFLYHCRNPPVDARCFSLDVKTLKLERVFLSSFCITSVHAYSNFPPSLLSTPKVSSGFGNRAENETLEQSFAARSSAQSPRSE</sequence>
<dbReference type="InterPro" id="IPR036047">
    <property type="entry name" value="F-box-like_dom_sf"/>
</dbReference>
<dbReference type="KEGG" id="taes:123129339"/>
<dbReference type="OrthoDB" id="688066at2759"/>
<reference evidence="2" key="1">
    <citation type="submission" date="2018-08" db="EMBL/GenBank/DDBJ databases">
        <authorList>
            <person name="Rossello M."/>
        </authorList>
    </citation>
    <scope>NUCLEOTIDE SEQUENCE [LARGE SCALE GENOMIC DNA]</scope>
    <source>
        <strain evidence="2">cv. Chinese Spring</strain>
    </source>
</reference>
<dbReference type="OMA" id="IVEHPPE"/>
<accession>A0A3B6NKB4</accession>
<dbReference type="Proteomes" id="UP000019116">
    <property type="component" value="Chromosome 6A"/>
</dbReference>
<evidence type="ECO:0000313" key="3">
    <source>
        <dbReference type="Proteomes" id="UP000019116"/>
    </source>
</evidence>
<keyword evidence="3" id="KW-1185">Reference proteome</keyword>
<dbReference type="PANTHER" id="PTHR31264:SF23">
    <property type="entry name" value="F-BOX DOMAIN-CONTAINING PROTEIN"/>
    <property type="match status" value="1"/>
</dbReference>
<name>A0A3B6NKB4_WHEAT</name>
<dbReference type="Pfam" id="PF12937">
    <property type="entry name" value="F-box-like"/>
    <property type="match status" value="1"/>
</dbReference>
<evidence type="ECO:0000259" key="1">
    <source>
        <dbReference type="Pfam" id="PF12937"/>
    </source>
</evidence>
<dbReference type="AlphaFoldDB" id="A0A3B6NKB4"/>
<proteinExistence type="predicted"/>
<evidence type="ECO:0000313" key="2">
    <source>
        <dbReference type="EnsemblPlants" id="TraesCS6A02G039600.1"/>
    </source>
</evidence>
<protein>
    <recommendedName>
        <fullName evidence="1">F-box domain-containing protein</fullName>
    </recommendedName>
</protein>
<dbReference type="STRING" id="4565.A0A3B6NKB4"/>
<dbReference type="InterPro" id="IPR001810">
    <property type="entry name" value="F-box_dom"/>
</dbReference>
<dbReference type="Gene3D" id="1.20.1280.50">
    <property type="match status" value="1"/>
</dbReference>
<dbReference type="Gramene" id="TraesCS6A03G0089400.1">
    <property type="protein sequence ID" value="TraesCS6A03G0089400.1.CDS"/>
    <property type="gene ID" value="TraesCS6A03G0089400"/>
</dbReference>
<dbReference type="PANTHER" id="PTHR31264">
    <property type="entry name" value="OS07G0554500 PROTEIN-RELATED"/>
    <property type="match status" value="1"/>
</dbReference>
<reference evidence="2" key="2">
    <citation type="submission" date="2018-10" db="UniProtKB">
        <authorList>
            <consortium name="EnsemblPlants"/>
        </authorList>
    </citation>
    <scope>IDENTIFICATION</scope>
</reference>
<dbReference type="Gramene" id="TraesPARA_EIv1.0_1897480.1">
    <property type="protein sequence ID" value="TraesPARA_EIv1.0_1897480.1.CDS"/>
    <property type="gene ID" value="TraesPARA_EIv1.0_1897480"/>
</dbReference>